<reference evidence="2 3" key="1">
    <citation type="submission" date="2014-04" db="EMBL/GenBank/DDBJ databases">
        <authorList>
            <consortium name="DOE Joint Genome Institute"/>
            <person name="Kuo A."/>
            <person name="Kohler A."/>
            <person name="Costa M.D."/>
            <person name="Nagy L.G."/>
            <person name="Floudas D."/>
            <person name="Copeland A."/>
            <person name="Barry K.W."/>
            <person name="Cichocki N."/>
            <person name="Veneault-Fourrey C."/>
            <person name="LaButti K."/>
            <person name="Lindquist E.A."/>
            <person name="Lipzen A."/>
            <person name="Lundell T."/>
            <person name="Morin E."/>
            <person name="Murat C."/>
            <person name="Sun H."/>
            <person name="Tunlid A."/>
            <person name="Henrissat B."/>
            <person name="Grigoriev I.V."/>
            <person name="Hibbett D.S."/>
            <person name="Martin F."/>
            <person name="Nordberg H.P."/>
            <person name="Cantor M.N."/>
            <person name="Hua S.X."/>
        </authorList>
    </citation>
    <scope>NUCLEOTIDE SEQUENCE [LARGE SCALE GENOMIC DNA]</scope>
    <source>
        <strain evidence="2 3">Marx 270</strain>
    </source>
</reference>
<evidence type="ECO:0000313" key="2">
    <source>
        <dbReference type="EMBL" id="KIN98265.1"/>
    </source>
</evidence>
<keyword evidence="3" id="KW-1185">Reference proteome</keyword>
<organism evidence="2 3">
    <name type="scientific">Pisolithus tinctorius Marx 270</name>
    <dbReference type="NCBI Taxonomy" id="870435"/>
    <lineage>
        <taxon>Eukaryota</taxon>
        <taxon>Fungi</taxon>
        <taxon>Dikarya</taxon>
        <taxon>Basidiomycota</taxon>
        <taxon>Agaricomycotina</taxon>
        <taxon>Agaricomycetes</taxon>
        <taxon>Agaricomycetidae</taxon>
        <taxon>Boletales</taxon>
        <taxon>Sclerodermatineae</taxon>
        <taxon>Pisolithaceae</taxon>
        <taxon>Pisolithus</taxon>
    </lineage>
</organism>
<dbReference type="EMBL" id="KN832017">
    <property type="protein sequence ID" value="KIN98265.1"/>
    <property type="molecule type" value="Genomic_DNA"/>
</dbReference>
<feature type="region of interest" description="Disordered" evidence="1">
    <location>
        <begin position="32"/>
        <end position="62"/>
    </location>
</feature>
<reference evidence="3" key="2">
    <citation type="submission" date="2015-01" db="EMBL/GenBank/DDBJ databases">
        <title>Evolutionary Origins and Diversification of the Mycorrhizal Mutualists.</title>
        <authorList>
            <consortium name="DOE Joint Genome Institute"/>
            <consortium name="Mycorrhizal Genomics Consortium"/>
            <person name="Kohler A."/>
            <person name="Kuo A."/>
            <person name="Nagy L.G."/>
            <person name="Floudas D."/>
            <person name="Copeland A."/>
            <person name="Barry K.W."/>
            <person name="Cichocki N."/>
            <person name="Veneault-Fourrey C."/>
            <person name="LaButti K."/>
            <person name="Lindquist E.A."/>
            <person name="Lipzen A."/>
            <person name="Lundell T."/>
            <person name="Morin E."/>
            <person name="Murat C."/>
            <person name="Riley R."/>
            <person name="Ohm R."/>
            <person name="Sun H."/>
            <person name="Tunlid A."/>
            <person name="Henrissat B."/>
            <person name="Grigoriev I.V."/>
            <person name="Hibbett D.S."/>
            <person name="Martin F."/>
        </authorList>
    </citation>
    <scope>NUCLEOTIDE SEQUENCE [LARGE SCALE GENOMIC DNA]</scope>
    <source>
        <strain evidence="3">Marx 270</strain>
    </source>
</reference>
<accession>A0A0C3NRX6</accession>
<proteinExistence type="predicted"/>
<protein>
    <submittedName>
        <fullName evidence="2">Uncharacterized protein</fullName>
    </submittedName>
</protein>
<name>A0A0C3NRX6_PISTI</name>
<dbReference type="InParanoid" id="A0A0C3NRX6"/>
<dbReference type="Proteomes" id="UP000054217">
    <property type="component" value="Unassembled WGS sequence"/>
</dbReference>
<evidence type="ECO:0000256" key="1">
    <source>
        <dbReference type="SAM" id="MobiDB-lite"/>
    </source>
</evidence>
<dbReference type="AlphaFoldDB" id="A0A0C3NRX6"/>
<evidence type="ECO:0000313" key="3">
    <source>
        <dbReference type="Proteomes" id="UP000054217"/>
    </source>
</evidence>
<dbReference type="HOGENOM" id="CLU_2905132_0_0_1"/>
<gene>
    <name evidence="2" type="ORF">M404DRAFT_1005404</name>
</gene>
<sequence>MISEASTSPARWACLLSRASVVPTLPVPQGRSLPSVVPAGGIPSHGEGAGWSSRVKVATGHV</sequence>